<sequence>MPSAAPSLSIAVLGCGTVGTQVVRLLLEQGEELSARAGTRLELAGIAVRSLETERDPVVPRDLLTTDAESLVERADVVVELMGGTERARDLILRGIEAGASVVTANKALLASQYGELFSRADAAGVDLLFEAAVAGAVPVVRGVRESLAGDRIERVIGIMNGTTNYVLDAMTTAGWDVDAAVTRAQELGYAEADPTADVDGHDAAAKAAILAALAFHTRVDLRDVTREGIRGVTPEDIEAAREAGGVIKLLGIAERVATPQGERVAVQVHPAVLPLEHPLASVRGAFNAVVLEAQAAGRLMFYGAGAGGPETASAVLGDVVAAARHRVTGGRAPAESTHATLAPARPADLGARMQIRLRVADRPGVLAHVSTALAQHGVSIESVRQRPGDDGSATLTVVTHEARLDALLRTTAALQATTGVEELLSAYRVEQA</sequence>
<dbReference type="InterPro" id="IPR019811">
    <property type="entry name" value="HDH_CS"/>
</dbReference>
<dbReference type="Gene3D" id="3.40.50.720">
    <property type="entry name" value="NAD(P)-binding Rossmann-like Domain"/>
    <property type="match status" value="1"/>
</dbReference>
<evidence type="ECO:0000256" key="4">
    <source>
        <dbReference type="ARBA" id="ARBA00006753"/>
    </source>
</evidence>
<feature type="binding site" evidence="17">
    <location>
        <begin position="13"/>
        <end position="20"/>
    </location>
    <ligand>
        <name>NADP(+)</name>
        <dbReference type="ChEBI" id="CHEBI:58349"/>
    </ligand>
</feature>
<comment type="pathway">
    <text evidence="3 18">Amino-acid biosynthesis; L-methionine biosynthesis via de novo pathway; L-homoserine from L-aspartate: step 3/3.</text>
</comment>
<evidence type="ECO:0000256" key="15">
    <source>
        <dbReference type="ARBA" id="ARBA00049031"/>
    </source>
</evidence>
<evidence type="ECO:0000256" key="14">
    <source>
        <dbReference type="ARBA" id="ARBA00048841"/>
    </source>
</evidence>
<dbReference type="GO" id="GO:0004412">
    <property type="term" value="F:homoserine dehydrogenase activity"/>
    <property type="evidence" value="ECO:0007669"/>
    <property type="project" value="UniProtKB-EC"/>
</dbReference>
<evidence type="ECO:0000256" key="5">
    <source>
        <dbReference type="ARBA" id="ARBA00013213"/>
    </source>
</evidence>
<dbReference type="OrthoDB" id="9808167at2"/>
<evidence type="ECO:0000256" key="11">
    <source>
        <dbReference type="ARBA" id="ARBA00023053"/>
    </source>
</evidence>
<dbReference type="PIRSF" id="PIRSF000098">
    <property type="entry name" value="Homoser_dehydrog"/>
    <property type="match status" value="1"/>
</dbReference>
<dbReference type="RefSeq" id="WP_098469312.1">
    <property type="nucleotide sequence ID" value="NZ_PDJD01000001.1"/>
</dbReference>
<dbReference type="PROSITE" id="PS01042">
    <property type="entry name" value="HOMOSER_DHGENASE"/>
    <property type="match status" value="1"/>
</dbReference>
<dbReference type="Pfam" id="PF03447">
    <property type="entry name" value="NAD_binding_3"/>
    <property type="match status" value="1"/>
</dbReference>
<dbReference type="InterPro" id="IPR036291">
    <property type="entry name" value="NAD(P)-bd_dom_sf"/>
</dbReference>
<feature type="binding site" evidence="17">
    <location>
        <position position="107"/>
    </location>
    <ligand>
        <name>NADPH</name>
        <dbReference type="ChEBI" id="CHEBI:57783"/>
    </ligand>
</feature>
<comment type="caution">
    <text evidence="21">The sequence shown here is derived from an EMBL/GenBank/DDBJ whole genome shotgun (WGS) entry which is preliminary data.</text>
</comment>
<comment type="function">
    <text evidence="13">Catalyzes the conversion of L-aspartate-beta-semialdehyde (L-Asa) to L-homoserine (L-Hse), the third step in the biosynthesis of threonine and methionine from aspartate.</text>
</comment>
<dbReference type="InterPro" id="IPR001342">
    <property type="entry name" value="HDH_cat"/>
</dbReference>
<dbReference type="NCBIfam" id="NF004976">
    <property type="entry name" value="PRK06349.1"/>
    <property type="match status" value="1"/>
</dbReference>
<keyword evidence="8 18" id="KW-0791">Threonine biosynthesis</keyword>
<comment type="catalytic activity">
    <reaction evidence="14">
        <text>L-homoserine + NADP(+) = L-aspartate 4-semialdehyde + NADPH + H(+)</text>
        <dbReference type="Rhea" id="RHEA:15761"/>
        <dbReference type="ChEBI" id="CHEBI:15378"/>
        <dbReference type="ChEBI" id="CHEBI:57476"/>
        <dbReference type="ChEBI" id="CHEBI:57783"/>
        <dbReference type="ChEBI" id="CHEBI:58349"/>
        <dbReference type="ChEBI" id="CHEBI:537519"/>
        <dbReference type="EC" id="1.1.1.3"/>
    </reaction>
    <physiologicalReaction direction="right-to-left" evidence="14">
        <dbReference type="Rhea" id="RHEA:15763"/>
    </physiologicalReaction>
</comment>
<dbReference type="Pfam" id="PF00742">
    <property type="entry name" value="Homoserine_dh"/>
    <property type="match status" value="1"/>
</dbReference>
<dbReference type="InterPro" id="IPR045865">
    <property type="entry name" value="ACT-like_dom_sf"/>
</dbReference>
<evidence type="ECO:0000259" key="20">
    <source>
        <dbReference type="PROSITE" id="PS51671"/>
    </source>
</evidence>
<accession>A0A2A9D220</accession>
<feature type="active site" description="Proton donor" evidence="16">
    <location>
        <position position="207"/>
    </location>
</feature>
<dbReference type="SUPFAM" id="SSF55347">
    <property type="entry name" value="Glyceraldehyde-3-phosphate dehydrogenase-like, C-terminal domain"/>
    <property type="match status" value="1"/>
</dbReference>
<evidence type="ECO:0000313" key="21">
    <source>
        <dbReference type="EMBL" id="PFG20305.1"/>
    </source>
</evidence>
<dbReference type="SUPFAM" id="SSF51735">
    <property type="entry name" value="NAD(P)-binding Rossmann-fold domains"/>
    <property type="match status" value="1"/>
</dbReference>
<dbReference type="InterPro" id="IPR005106">
    <property type="entry name" value="Asp/hSer_DH_NAD-bd"/>
</dbReference>
<dbReference type="EMBL" id="PDJD01000001">
    <property type="protein sequence ID" value="PFG20305.1"/>
    <property type="molecule type" value="Genomic_DNA"/>
</dbReference>
<evidence type="ECO:0000313" key="22">
    <source>
        <dbReference type="Proteomes" id="UP000224915"/>
    </source>
</evidence>
<evidence type="ECO:0000256" key="8">
    <source>
        <dbReference type="ARBA" id="ARBA00022697"/>
    </source>
</evidence>
<dbReference type="Proteomes" id="UP000224915">
    <property type="component" value="Unassembled WGS sequence"/>
</dbReference>
<keyword evidence="7 18" id="KW-0028">Amino-acid biosynthesis</keyword>
<reference evidence="21 22" key="1">
    <citation type="submission" date="2017-10" db="EMBL/GenBank/DDBJ databases">
        <title>Sequencing the genomes of 1000 actinobacteria strains.</title>
        <authorList>
            <person name="Klenk H.-P."/>
        </authorList>
    </citation>
    <scope>NUCLEOTIDE SEQUENCE [LARGE SCALE GENOMIC DNA]</scope>
    <source>
        <strain evidence="21 22">DSM 21801</strain>
    </source>
</reference>
<keyword evidence="10 18" id="KW-0560">Oxidoreductase</keyword>
<dbReference type="Pfam" id="PF01842">
    <property type="entry name" value="ACT"/>
    <property type="match status" value="1"/>
</dbReference>
<comment type="catalytic activity">
    <reaction evidence="15">
        <text>L-homoserine + NAD(+) = L-aspartate 4-semialdehyde + NADH + H(+)</text>
        <dbReference type="Rhea" id="RHEA:15757"/>
        <dbReference type="ChEBI" id="CHEBI:15378"/>
        <dbReference type="ChEBI" id="CHEBI:57476"/>
        <dbReference type="ChEBI" id="CHEBI:57540"/>
        <dbReference type="ChEBI" id="CHEBI:57945"/>
        <dbReference type="ChEBI" id="CHEBI:537519"/>
        <dbReference type="EC" id="1.1.1.3"/>
    </reaction>
    <physiologicalReaction direction="right-to-left" evidence="15">
        <dbReference type="Rhea" id="RHEA:15759"/>
    </physiologicalReaction>
</comment>
<evidence type="ECO:0000256" key="1">
    <source>
        <dbReference type="ARBA" id="ARBA00001920"/>
    </source>
</evidence>
<comment type="cofactor">
    <cofactor evidence="1">
        <name>a metal cation</name>
        <dbReference type="ChEBI" id="CHEBI:25213"/>
    </cofactor>
</comment>
<evidence type="ECO:0000256" key="2">
    <source>
        <dbReference type="ARBA" id="ARBA00005056"/>
    </source>
</evidence>
<keyword evidence="22" id="KW-1185">Reference proteome</keyword>
<dbReference type="AlphaFoldDB" id="A0A2A9D220"/>
<comment type="similarity">
    <text evidence="4 19">Belongs to the homoserine dehydrogenase family.</text>
</comment>
<feature type="domain" description="ACT" evidence="20">
    <location>
        <begin position="355"/>
        <end position="429"/>
    </location>
</feature>
<dbReference type="GO" id="GO:0050661">
    <property type="term" value="F:NADP binding"/>
    <property type="evidence" value="ECO:0007669"/>
    <property type="project" value="InterPro"/>
</dbReference>
<organism evidence="21 22">
    <name type="scientific">Serinibacter salmoneus</name>
    <dbReference type="NCBI Taxonomy" id="556530"/>
    <lineage>
        <taxon>Bacteria</taxon>
        <taxon>Bacillati</taxon>
        <taxon>Actinomycetota</taxon>
        <taxon>Actinomycetes</taxon>
        <taxon>Micrococcales</taxon>
        <taxon>Beutenbergiaceae</taxon>
        <taxon>Serinibacter</taxon>
    </lineage>
</organism>
<dbReference type="CDD" id="cd04881">
    <property type="entry name" value="ACT_HSDH-Hom"/>
    <property type="match status" value="1"/>
</dbReference>
<evidence type="ECO:0000256" key="18">
    <source>
        <dbReference type="RuleBase" id="RU000579"/>
    </source>
</evidence>
<dbReference type="GO" id="GO:0009086">
    <property type="term" value="P:methionine biosynthetic process"/>
    <property type="evidence" value="ECO:0007669"/>
    <property type="project" value="UniProtKB-KW"/>
</dbReference>
<evidence type="ECO:0000256" key="17">
    <source>
        <dbReference type="PIRSR" id="PIRSR000098-2"/>
    </source>
</evidence>
<comment type="pathway">
    <text evidence="2 18">Amino-acid biosynthesis; L-threonine biosynthesis; L-threonine from L-aspartate: step 3/5.</text>
</comment>
<keyword evidence="9 17" id="KW-0521">NADP</keyword>
<dbReference type="Gene3D" id="3.30.70.260">
    <property type="match status" value="1"/>
</dbReference>
<dbReference type="PANTHER" id="PTHR43331:SF1">
    <property type="entry name" value="HOMOSERINE DEHYDROGENASE"/>
    <property type="match status" value="1"/>
</dbReference>
<evidence type="ECO:0000256" key="3">
    <source>
        <dbReference type="ARBA" id="ARBA00005062"/>
    </source>
</evidence>
<evidence type="ECO:0000256" key="19">
    <source>
        <dbReference type="RuleBase" id="RU004171"/>
    </source>
</evidence>
<dbReference type="PANTHER" id="PTHR43331">
    <property type="entry name" value="HOMOSERINE DEHYDROGENASE"/>
    <property type="match status" value="1"/>
</dbReference>
<dbReference type="UniPathway" id="UPA00050">
    <property type="reaction ID" value="UER00063"/>
</dbReference>
<dbReference type="PROSITE" id="PS51671">
    <property type="entry name" value="ACT"/>
    <property type="match status" value="1"/>
</dbReference>
<evidence type="ECO:0000256" key="10">
    <source>
        <dbReference type="ARBA" id="ARBA00023002"/>
    </source>
</evidence>
<keyword evidence="12 18" id="KW-0486">Methionine biosynthesis</keyword>
<feature type="binding site" evidence="17">
    <location>
        <position position="192"/>
    </location>
    <ligand>
        <name>L-homoserine</name>
        <dbReference type="ChEBI" id="CHEBI:57476"/>
    </ligand>
</feature>
<keyword evidence="11" id="KW-0915">Sodium</keyword>
<name>A0A2A9D220_9MICO</name>
<proteinExistence type="inferred from homology"/>
<evidence type="ECO:0000256" key="6">
    <source>
        <dbReference type="ARBA" id="ARBA00013376"/>
    </source>
</evidence>
<dbReference type="SUPFAM" id="SSF55021">
    <property type="entry name" value="ACT-like"/>
    <property type="match status" value="1"/>
</dbReference>
<dbReference type="FunFam" id="3.30.360.10:FF:000005">
    <property type="entry name" value="Homoserine dehydrogenase"/>
    <property type="match status" value="1"/>
</dbReference>
<evidence type="ECO:0000256" key="9">
    <source>
        <dbReference type="ARBA" id="ARBA00022857"/>
    </source>
</evidence>
<evidence type="ECO:0000256" key="13">
    <source>
        <dbReference type="ARBA" id="ARBA00044930"/>
    </source>
</evidence>
<dbReference type="UniPathway" id="UPA00051">
    <property type="reaction ID" value="UER00465"/>
</dbReference>
<evidence type="ECO:0000256" key="12">
    <source>
        <dbReference type="ARBA" id="ARBA00023167"/>
    </source>
</evidence>
<dbReference type="EC" id="1.1.1.3" evidence="5 18"/>
<evidence type="ECO:0000256" key="16">
    <source>
        <dbReference type="PIRSR" id="PIRSR000098-1"/>
    </source>
</evidence>
<protein>
    <recommendedName>
        <fullName evidence="6 18">Homoserine dehydrogenase</fullName>
        <ecNumber evidence="5 18">1.1.1.3</ecNumber>
    </recommendedName>
</protein>
<evidence type="ECO:0000256" key="7">
    <source>
        <dbReference type="ARBA" id="ARBA00022605"/>
    </source>
</evidence>
<dbReference type="InterPro" id="IPR002912">
    <property type="entry name" value="ACT_dom"/>
</dbReference>
<dbReference type="InterPro" id="IPR016204">
    <property type="entry name" value="HDH"/>
</dbReference>
<dbReference type="Gene3D" id="3.30.360.10">
    <property type="entry name" value="Dihydrodipicolinate Reductase, domain 2"/>
    <property type="match status" value="1"/>
</dbReference>
<dbReference type="GO" id="GO:0009088">
    <property type="term" value="P:threonine biosynthetic process"/>
    <property type="evidence" value="ECO:0007669"/>
    <property type="project" value="UniProtKB-UniPathway"/>
</dbReference>
<gene>
    <name evidence="21" type="ORF">ATL40_1902</name>
</gene>